<keyword evidence="1" id="KW-0472">Membrane</keyword>
<reference evidence="2 3" key="1">
    <citation type="journal article" date="2012" name="J. Bacteriol.">
        <title>Draft Genome Sequence of Mesorhizobium alhagi CCNWXJ12-2T, a Novel Salt-Resistant Species Isolated from the Desert of Northwestern China.</title>
        <authorList>
            <person name="Zhou M."/>
            <person name="Chen W."/>
            <person name="Chen H."/>
            <person name="Wei G."/>
        </authorList>
    </citation>
    <scope>NUCLEOTIDE SEQUENCE [LARGE SCALE GENOMIC DNA]</scope>
    <source>
        <strain evidence="2 3">CCNWXJ12-2</strain>
    </source>
</reference>
<sequence length="175" mass="19015">MFTWLVKSPKTVLATGWAALPLFLIVSLASGEWHWFSRGGAVMALAGFLVSVREALLYRPARSPSSFFPAGGGFGIRSGHFGVPVFHPDGPRFQPDDSEKTVDEINAEREEALRLWEEAEPIGEVVVDEGDPGREIRDTSAMSAQELSLLRSAAWLGAGGTLIWAFGDLIQKIGM</sequence>
<keyword evidence="1" id="KW-0812">Transmembrane</keyword>
<keyword evidence="1" id="KW-1133">Transmembrane helix</keyword>
<feature type="transmembrane region" description="Helical" evidence="1">
    <location>
        <begin position="12"/>
        <end position="29"/>
    </location>
</feature>
<dbReference type="AlphaFoldDB" id="H0HR20"/>
<evidence type="ECO:0000256" key="1">
    <source>
        <dbReference type="SAM" id="Phobius"/>
    </source>
</evidence>
<evidence type="ECO:0008006" key="4">
    <source>
        <dbReference type="Google" id="ProtNLM"/>
    </source>
</evidence>
<gene>
    <name evidence="2" type="ORF">MAXJ12_13016</name>
</gene>
<protein>
    <recommendedName>
        <fullName evidence="4">Transmembrane protein</fullName>
    </recommendedName>
</protein>
<name>H0HR20_9HYPH</name>
<dbReference type="Proteomes" id="UP000003250">
    <property type="component" value="Unassembled WGS sequence"/>
</dbReference>
<organism evidence="2 3">
    <name type="scientific">Mesorhizobium alhagi CCNWXJ12-2</name>
    <dbReference type="NCBI Taxonomy" id="1107882"/>
    <lineage>
        <taxon>Bacteria</taxon>
        <taxon>Pseudomonadati</taxon>
        <taxon>Pseudomonadota</taxon>
        <taxon>Alphaproteobacteria</taxon>
        <taxon>Hyphomicrobiales</taxon>
        <taxon>Phyllobacteriaceae</taxon>
        <taxon>Allomesorhizobium</taxon>
    </lineage>
</organism>
<evidence type="ECO:0000313" key="2">
    <source>
        <dbReference type="EMBL" id="EHK56800.1"/>
    </source>
</evidence>
<dbReference type="PATRIC" id="fig|1107882.3.peg.2549"/>
<evidence type="ECO:0000313" key="3">
    <source>
        <dbReference type="Proteomes" id="UP000003250"/>
    </source>
</evidence>
<accession>H0HR20</accession>
<dbReference type="EMBL" id="AHAM01000098">
    <property type="protein sequence ID" value="EHK56800.1"/>
    <property type="molecule type" value="Genomic_DNA"/>
</dbReference>
<proteinExistence type="predicted"/>
<keyword evidence="3" id="KW-1185">Reference proteome</keyword>